<evidence type="ECO:0000256" key="1">
    <source>
        <dbReference type="ARBA" id="ARBA00009024"/>
    </source>
</evidence>
<accession>A0A8C6L676</accession>
<reference evidence="2" key="1">
    <citation type="submission" date="2014-08" db="EMBL/GenBank/DDBJ databases">
        <authorList>
            <person name="Senf B."/>
            <person name="Petzold A."/>
            <person name="Downie B.R."/>
            <person name="Koch P."/>
            <person name="Platzer M."/>
        </authorList>
    </citation>
    <scope>NUCLEOTIDE SEQUENCE [LARGE SCALE GENOMIC DNA]</scope>
    <source>
        <strain evidence="2">GRZ</strain>
    </source>
</reference>
<dbReference type="Proteomes" id="UP000694548">
    <property type="component" value="Chromosome sgr17"/>
</dbReference>
<reference evidence="2" key="3">
    <citation type="submission" date="2025-09" db="UniProtKB">
        <authorList>
            <consortium name="Ensembl"/>
        </authorList>
    </citation>
    <scope>IDENTIFICATION</scope>
</reference>
<dbReference type="Pfam" id="PF04749">
    <property type="entry name" value="PLAC8"/>
    <property type="match status" value="1"/>
</dbReference>
<dbReference type="NCBIfam" id="TIGR01571">
    <property type="entry name" value="A_thal_Cys_rich"/>
    <property type="match status" value="1"/>
</dbReference>
<dbReference type="InterPro" id="IPR006461">
    <property type="entry name" value="PLAC_motif_containing"/>
</dbReference>
<name>A0A8C6L676_NOTFU</name>
<proteinExistence type="inferred from homology"/>
<dbReference type="GeneTree" id="ENSGT00940000163701"/>
<sequence>MATDWSSGLLSCCDDCKSCCYGFWCCPCLACTVSEMFGENPCLPLCDILTPAAVSAFGLPFCVPPAGLSLRVAIRQRYGIKGSLCKDICTSCFCVWCSWCQLHRELKYQKHPGVGSPMKTVGGLNEIYFMKQ</sequence>
<dbReference type="Ensembl" id="ENSNFUT00015014987.1">
    <property type="protein sequence ID" value="ENSNFUP00015014277.1"/>
    <property type="gene ID" value="ENSNFUG00015006937.1"/>
</dbReference>
<protein>
    <submittedName>
        <fullName evidence="2">Uncharacterized protein</fullName>
    </submittedName>
</protein>
<dbReference type="AlphaFoldDB" id="A0A8C6L676"/>
<evidence type="ECO:0000313" key="3">
    <source>
        <dbReference type="Proteomes" id="UP000694548"/>
    </source>
</evidence>
<dbReference type="PANTHER" id="PTHR15907">
    <property type="entry name" value="DUF614 FAMILY PROTEIN-RELATED"/>
    <property type="match status" value="1"/>
</dbReference>
<reference evidence="2" key="2">
    <citation type="submission" date="2025-08" db="UniProtKB">
        <authorList>
            <consortium name="Ensembl"/>
        </authorList>
    </citation>
    <scope>IDENTIFICATION</scope>
</reference>
<organism evidence="2 3">
    <name type="scientific">Nothobranchius furzeri</name>
    <name type="common">Turquoise killifish</name>
    <dbReference type="NCBI Taxonomy" id="105023"/>
    <lineage>
        <taxon>Eukaryota</taxon>
        <taxon>Metazoa</taxon>
        <taxon>Chordata</taxon>
        <taxon>Craniata</taxon>
        <taxon>Vertebrata</taxon>
        <taxon>Euteleostomi</taxon>
        <taxon>Actinopterygii</taxon>
        <taxon>Neopterygii</taxon>
        <taxon>Teleostei</taxon>
        <taxon>Neoteleostei</taxon>
        <taxon>Acanthomorphata</taxon>
        <taxon>Ovalentaria</taxon>
        <taxon>Atherinomorphae</taxon>
        <taxon>Cyprinodontiformes</taxon>
        <taxon>Nothobranchiidae</taxon>
        <taxon>Nothobranchius</taxon>
    </lineage>
</organism>
<evidence type="ECO:0000313" key="2">
    <source>
        <dbReference type="Ensembl" id="ENSNFUP00015014277.1"/>
    </source>
</evidence>
<comment type="similarity">
    <text evidence="1">Belongs to the cornifelin family.</text>
</comment>
<keyword evidence="3" id="KW-1185">Reference proteome</keyword>